<dbReference type="SUPFAM" id="SSF81301">
    <property type="entry name" value="Nucleotidyltransferase"/>
    <property type="match status" value="1"/>
</dbReference>
<dbReference type="InterPro" id="IPR043519">
    <property type="entry name" value="NT_sf"/>
</dbReference>
<protein>
    <recommendedName>
        <fullName evidence="1">Polymerase nucleotidyl transferase domain-containing protein</fullName>
    </recommendedName>
</protein>
<dbReference type="CDD" id="cd05403">
    <property type="entry name" value="NT_KNTase_like"/>
    <property type="match status" value="1"/>
</dbReference>
<proteinExistence type="predicted"/>
<name>A0A199XSR9_9FLAO</name>
<comment type="caution">
    <text evidence="2">The sequence shown here is derived from an EMBL/GenBank/DDBJ whole genome shotgun (WGS) entry which is preliminary data.</text>
</comment>
<dbReference type="GO" id="GO:0016779">
    <property type="term" value="F:nucleotidyltransferase activity"/>
    <property type="evidence" value="ECO:0007669"/>
    <property type="project" value="InterPro"/>
</dbReference>
<evidence type="ECO:0000259" key="1">
    <source>
        <dbReference type="Pfam" id="PF01909"/>
    </source>
</evidence>
<organism evidence="2 3">
    <name type="scientific">Flavobacterium succinicans</name>
    <dbReference type="NCBI Taxonomy" id="29536"/>
    <lineage>
        <taxon>Bacteria</taxon>
        <taxon>Pseudomonadati</taxon>
        <taxon>Bacteroidota</taxon>
        <taxon>Flavobacteriia</taxon>
        <taxon>Flavobacteriales</taxon>
        <taxon>Flavobacteriaceae</taxon>
        <taxon>Flavobacterium</taxon>
    </lineage>
</organism>
<reference evidence="2 3" key="1">
    <citation type="submission" date="2016-06" db="EMBL/GenBank/DDBJ databases">
        <title>Draft genome sequence of Flavobacterium succinicans strain DD5b.</title>
        <authorList>
            <person name="Poehlein A."/>
            <person name="Daniel R."/>
            <person name="Simeonova D.D."/>
        </authorList>
    </citation>
    <scope>NUCLEOTIDE SEQUENCE [LARGE SCALE GENOMIC DNA]</scope>
    <source>
        <strain evidence="2 3">DD5b</strain>
    </source>
</reference>
<evidence type="ECO:0000313" key="3">
    <source>
        <dbReference type="Proteomes" id="UP000093807"/>
    </source>
</evidence>
<dbReference type="PATRIC" id="fig|29536.5.peg.562"/>
<dbReference type="Gene3D" id="3.30.460.10">
    <property type="entry name" value="Beta Polymerase, domain 2"/>
    <property type="match status" value="1"/>
</dbReference>
<dbReference type="Pfam" id="PF01909">
    <property type="entry name" value="NTP_transf_2"/>
    <property type="match status" value="1"/>
</dbReference>
<dbReference type="EMBL" id="JMTM01000017">
    <property type="protein sequence ID" value="OAZ04690.1"/>
    <property type="molecule type" value="Genomic_DNA"/>
</dbReference>
<sequence>MAYKIINNFLNKHFQEIESVVLFGSYIDNPNKANDIDLLLISKNFLYSIKESFIFEDKKINVIKLNITEVFAILAKHYQQGDFYKLVFTRGVIIKDKLKDVQFVKNYINNSYPKKDAIIIANGLNECQYKIAESIEVLCNPLTLTAYFTIYSTVIFNIIDWVLLTNNIHNVKADNKYKSLFFKKQFPNENSKIENLILVAQENNQKIFLKELEYLTKELNIPIKEKYSNDLIFDDYSQSSLILYIEKLFDFNEIQQLIDKIKFENNELQFYIYQVDEDNQEEAGCYIVIDNSNLEIDNNKLKWITFFQNLFSNQQYTFPYNNIFCYPEIKFIGKENLKLVTQLLTNNCNTIHNNKFTKETYFLRCITEYILKYDIKIDDIYNYYLGKLNAKTRSSNYLTKNQKTTEIKFTSANQINEKRLLQLFRKTEKLNFNIYFPIFNDVPIWFHFQVIDLIISIILKNDFQKLFYIHCLKQINVQVSKL</sequence>
<dbReference type="Proteomes" id="UP000093807">
    <property type="component" value="Unassembled WGS sequence"/>
</dbReference>
<accession>A0A199XSR9</accession>
<dbReference type="AlphaFoldDB" id="A0A199XSR9"/>
<gene>
    <name evidence="2" type="ORF">FLB_05370</name>
</gene>
<evidence type="ECO:0000313" key="2">
    <source>
        <dbReference type="EMBL" id="OAZ04690.1"/>
    </source>
</evidence>
<dbReference type="RefSeq" id="WP_064714416.1">
    <property type="nucleotide sequence ID" value="NZ_JMTM01000017.1"/>
</dbReference>
<dbReference type="OrthoDB" id="1434505at2"/>
<feature type="domain" description="Polymerase nucleotidyl transferase" evidence="1">
    <location>
        <begin position="6"/>
        <end position="68"/>
    </location>
</feature>
<keyword evidence="3" id="KW-1185">Reference proteome</keyword>
<dbReference type="InterPro" id="IPR002934">
    <property type="entry name" value="Polymerase_NTP_transf_dom"/>
</dbReference>